<dbReference type="OrthoDB" id="2450678at2"/>
<evidence type="ECO:0000313" key="3">
    <source>
        <dbReference type="Proteomes" id="UP000295416"/>
    </source>
</evidence>
<gene>
    <name evidence="2" type="ORF">EV207_104110</name>
</gene>
<name>A0A4R2PA20_9BACL</name>
<feature type="signal peptide" evidence="1">
    <location>
        <begin position="1"/>
        <end position="21"/>
    </location>
</feature>
<dbReference type="AlphaFoldDB" id="A0A4R2PA20"/>
<dbReference type="EMBL" id="SLXK01000004">
    <property type="protein sequence ID" value="TCP30931.1"/>
    <property type="molecule type" value="Genomic_DNA"/>
</dbReference>
<comment type="caution">
    <text evidence="2">The sequence shown here is derived from an EMBL/GenBank/DDBJ whole genome shotgun (WGS) entry which is preliminary data.</text>
</comment>
<evidence type="ECO:0000313" key="2">
    <source>
        <dbReference type="EMBL" id="TCP30931.1"/>
    </source>
</evidence>
<proteinExistence type="predicted"/>
<evidence type="ECO:0000256" key="1">
    <source>
        <dbReference type="SAM" id="SignalP"/>
    </source>
</evidence>
<protein>
    <submittedName>
        <fullName evidence="2">Spore coat-associated protein N</fullName>
    </submittedName>
</protein>
<keyword evidence="3" id="KW-1185">Reference proteome</keyword>
<dbReference type="Proteomes" id="UP000295416">
    <property type="component" value="Unassembled WGS sequence"/>
</dbReference>
<dbReference type="RefSeq" id="WP_132744227.1">
    <property type="nucleotide sequence ID" value="NZ_SLXK01000004.1"/>
</dbReference>
<keyword evidence="1" id="KW-0732">Signal</keyword>
<sequence length="229" mass="24806">MKKTKRFLLGTTLAGALIASAGFGTYSWFTSETQAKGAMENGTLQINDGKDITTPIFSGEKFAPSQLQYGEWLTLKNSGDLDTYLKATLSQSVDKASLDGYKIGFIAMKYTTKPDEDVFEASKINLEKLFKGPTNERSVAVQGLPKGVEAVSGILTDDQVKAAADSETIKIGQGNNEGAFWELKENQYMDIMFGIKLDAKAGNEYQGAKYNATLKVKAKQTEDGSTYGG</sequence>
<organism evidence="2 3">
    <name type="scientific">Scopulibacillus darangshiensis</name>
    <dbReference type="NCBI Taxonomy" id="442528"/>
    <lineage>
        <taxon>Bacteria</taxon>
        <taxon>Bacillati</taxon>
        <taxon>Bacillota</taxon>
        <taxon>Bacilli</taxon>
        <taxon>Bacillales</taxon>
        <taxon>Sporolactobacillaceae</taxon>
        <taxon>Scopulibacillus</taxon>
    </lineage>
</organism>
<feature type="chain" id="PRO_5039473445" evidence="1">
    <location>
        <begin position="22"/>
        <end position="229"/>
    </location>
</feature>
<accession>A0A4R2PA20</accession>
<reference evidence="2 3" key="1">
    <citation type="submission" date="2019-03" db="EMBL/GenBank/DDBJ databases">
        <title>Genomic Encyclopedia of Type Strains, Phase IV (KMG-IV): sequencing the most valuable type-strain genomes for metagenomic binning, comparative biology and taxonomic classification.</title>
        <authorList>
            <person name="Goeker M."/>
        </authorList>
    </citation>
    <scope>NUCLEOTIDE SEQUENCE [LARGE SCALE GENOMIC DNA]</scope>
    <source>
        <strain evidence="2 3">DSM 19377</strain>
    </source>
</reference>